<accession>A0ABR7VCN6</accession>
<dbReference type="RefSeq" id="WP_188314543.1">
    <property type="nucleotide sequence ID" value="NZ_JABTCG010000004.1"/>
</dbReference>
<comment type="caution">
    <text evidence="2">The sequence shown here is derived from an EMBL/GenBank/DDBJ whole genome shotgun (WGS) entry which is preliminary data.</text>
</comment>
<name>A0ABR7VCN6_9FLAO</name>
<feature type="transmembrane region" description="Helical" evidence="1">
    <location>
        <begin position="12"/>
        <end position="34"/>
    </location>
</feature>
<feature type="transmembrane region" description="Helical" evidence="1">
    <location>
        <begin position="153"/>
        <end position="171"/>
    </location>
</feature>
<reference evidence="2 3" key="1">
    <citation type="submission" date="2020-05" db="EMBL/GenBank/DDBJ databases">
        <title>The draft genome sequence of Maribacter arenosus CAU 1321.</title>
        <authorList>
            <person name="Mu L."/>
        </authorList>
    </citation>
    <scope>NUCLEOTIDE SEQUENCE [LARGE SCALE GENOMIC DNA]</scope>
    <source>
        <strain evidence="2 3">CAU 1321</strain>
    </source>
</reference>
<feature type="transmembrane region" description="Helical" evidence="1">
    <location>
        <begin position="203"/>
        <end position="222"/>
    </location>
</feature>
<keyword evidence="1" id="KW-0472">Membrane</keyword>
<feature type="transmembrane region" description="Helical" evidence="1">
    <location>
        <begin position="46"/>
        <end position="64"/>
    </location>
</feature>
<dbReference type="EMBL" id="JABTCG010000004">
    <property type="protein sequence ID" value="MBD0851423.1"/>
    <property type="molecule type" value="Genomic_DNA"/>
</dbReference>
<feature type="transmembrane region" description="Helical" evidence="1">
    <location>
        <begin position="234"/>
        <end position="252"/>
    </location>
</feature>
<protein>
    <submittedName>
        <fullName evidence="2">Uncharacterized protein</fullName>
    </submittedName>
</protein>
<keyword evidence="1" id="KW-0812">Transmembrane</keyword>
<feature type="transmembrane region" description="Helical" evidence="1">
    <location>
        <begin position="113"/>
        <end position="132"/>
    </location>
</feature>
<dbReference type="Proteomes" id="UP000598350">
    <property type="component" value="Unassembled WGS sequence"/>
</dbReference>
<evidence type="ECO:0000313" key="3">
    <source>
        <dbReference type="Proteomes" id="UP000598350"/>
    </source>
</evidence>
<sequence>MKKILINLLKIILLTIIYALTVTLISGIMISIGFDFPEMEIDEGSSFIQLLFAGLLSSLFITYVSLRYIQLSKSHFFIMVFSILFLSNISVAIEGTLFTPELITKSVFLTLSIQQLLISLVYSMISLFMLKRKNSINQASFRHSERITNISKLIPKLFLGGLVYMIMYYTWGWLNYNLFTKPFYDSGVGGLDIPSTFKLIESILFRGILITLSIVPFLLFALPNNRTKMYEVGMILFVFGGLLPLSLFVSVFPLEFIAYSLVEIFLQNFITGMIIYRIYITDKLLLTT</sequence>
<organism evidence="2 3">
    <name type="scientific">Maribacter arenosus</name>
    <dbReference type="NCBI Taxonomy" id="1854708"/>
    <lineage>
        <taxon>Bacteria</taxon>
        <taxon>Pseudomonadati</taxon>
        <taxon>Bacteroidota</taxon>
        <taxon>Flavobacteriia</taxon>
        <taxon>Flavobacteriales</taxon>
        <taxon>Flavobacteriaceae</taxon>
        <taxon>Maribacter</taxon>
    </lineage>
</organism>
<proteinExistence type="predicted"/>
<evidence type="ECO:0000256" key="1">
    <source>
        <dbReference type="SAM" id="Phobius"/>
    </source>
</evidence>
<gene>
    <name evidence="2" type="ORF">HPE63_12155</name>
</gene>
<keyword evidence="3" id="KW-1185">Reference proteome</keyword>
<feature type="transmembrane region" description="Helical" evidence="1">
    <location>
        <begin position="258"/>
        <end position="279"/>
    </location>
</feature>
<feature type="transmembrane region" description="Helical" evidence="1">
    <location>
        <begin position="76"/>
        <end position="93"/>
    </location>
</feature>
<keyword evidence="1" id="KW-1133">Transmembrane helix</keyword>
<evidence type="ECO:0000313" key="2">
    <source>
        <dbReference type="EMBL" id="MBD0851423.1"/>
    </source>
</evidence>